<evidence type="ECO:0000256" key="6">
    <source>
        <dbReference type="ARBA" id="ARBA00023136"/>
    </source>
</evidence>
<accession>A0A1G4G848</accession>
<evidence type="ECO:0000256" key="4">
    <source>
        <dbReference type="ARBA" id="ARBA00022840"/>
    </source>
</evidence>
<evidence type="ECO:0000256" key="7">
    <source>
        <dbReference type="SAM" id="Phobius"/>
    </source>
</evidence>
<keyword evidence="11" id="KW-1185">Reference proteome</keyword>
<keyword evidence="6 7" id="KW-0472">Membrane</keyword>
<evidence type="ECO:0000259" key="9">
    <source>
        <dbReference type="PROSITE" id="PS50929"/>
    </source>
</evidence>
<evidence type="ECO:0000313" key="11">
    <source>
        <dbReference type="Proteomes" id="UP000178485"/>
    </source>
</evidence>
<name>A0A1G4G848_9BACT</name>
<proteinExistence type="predicted"/>
<dbReference type="STRING" id="1642646.ING2E5A_1885"/>
<evidence type="ECO:0000256" key="5">
    <source>
        <dbReference type="ARBA" id="ARBA00022989"/>
    </source>
</evidence>
<evidence type="ECO:0000256" key="1">
    <source>
        <dbReference type="ARBA" id="ARBA00004651"/>
    </source>
</evidence>
<dbReference type="Gene3D" id="3.40.50.300">
    <property type="entry name" value="P-loop containing nucleotide triphosphate hydrolases"/>
    <property type="match status" value="1"/>
</dbReference>
<evidence type="ECO:0000256" key="2">
    <source>
        <dbReference type="ARBA" id="ARBA00022692"/>
    </source>
</evidence>
<dbReference type="SMART" id="SM00382">
    <property type="entry name" value="AAA"/>
    <property type="match status" value="1"/>
</dbReference>
<keyword evidence="4 10" id="KW-0067">ATP-binding</keyword>
<dbReference type="Proteomes" id="UP000178485">
    <property type="component" value="Chromosome i"/>
</dbReference>
<dbReference type="PANTHER" id="PTHR43394:SF1">
    <property type="entry name" value="ATP-BINDING CASSETTE SUB-FAMILY B MEMBER 10, MITOCHONDRIAL"/>
    <property type="match status" value="1"/>
</dbReference>
<dbReference type="PROSITE" id="PS50929">
    <property type="entry name" value="ABC_TM1F"/>
    <property type="match status" value="1"/>
</dbReference>
<dbReference type="AlphaFoldDB" id="A0A1G4G848"/>
<dbReference type="PANTHER" id="PTHR43394">
    <property type="entry name" value="ATP-DEPENDENT PERMEASE MDL1, MITOCHONDRIAL"/>
    <property type="match status" value="1"/>
</dbReference>
<evidence type="ECO:0000256" key="3">
    <source>
        <dbReference type="ARBA" id="ARBA00022741"/>
    </source>
</evidence>
<protein>
    <submittedName>
        <fullName evidence="10">Putative ABC transporter ATP-binding protein MG015 homolog</fullName>
    </submittedName>
</protein>
<evidence type="ECO:0000259" key="8">
    <source>
        <dbReference type="PROSITE" id="PS50893"/>
    </source>
</evidence>
<gene>
    <name evidence="10" type="ORF">ING2E5A_1885</name>
</gene>
<comment type="subcellular location">
    <subcellularLocation>
        <location evidence="1">Cell membrane</location>
        <topology evidence="1">Multi-pass membrane protein</topology>
    </subcellularLocation>
</comment>
<feature type="domain" description="ABC transmembrane type-1" evidence="9">
    <location>
        <begin position="20"/>
        <end position="301"/>
    </location>
</feature>
<dbReference type="EMBL" id="LT608328">
    <property type="protein sequence ID" value="SCM58613.1"/>
    <property type="molecule type" value="Genomic_DNA"/>
</dbReference>
<feature type="transmembrane region" description="Helical" evidence="7">
    <location>
        <begin position="55"/>
        <end position="72"/>
    </location>
</feature>
<feature type="domain" description="ABC transporter" evidence="8">
    <location>
        <begin position="332"/>
        <end position="539"/>
    </location>
</feature>
<dbReference type="InterPro" id="IPR036640">
    <property type="entry name" value="ABC1_TM_sf"/>
</dbReference>
<dbReference type="GO" id="GO:0016887">
    <property type="term" value="F:ATP hydrolysis activity"/>
    <property type="evidence" value="ECO:0007669"/>
    <property type="project" value="InterPro"/>
</dbReference>
<dbReference type="InterPro" id="IPR027417">
    <property type="entry name" value="P-loop_NTPase"/>
</dbReference>
<dbReference type="SUPFAM" id="SSF90123">
    <property type="entry name" value="ABC transporter transmembrane region"/>
    <property type="match status" value="1"/>
</dbReference>
<keyword evidence="3" id="KW-0547">Nucleotide-binding</keyword>
<dbReference type="GO" id="GO:0005886">
    <property type="term" value="C:plasma membrane"/>
    <property type="evidence" value="ECO:0007669"/>
    <property type="project" value="UniProtKB-SubCell"/>
</dbReference>
<feature type="transmembrane region" description="Helical" evidence="7">
    <location>
        <begin position="20"/>
        <end position="43"/>
    </location>
</feature>
<dbReference type="Pfam" id="PF00664">
    <property type="entry name" value="ABC_membrane"/>
    <property type="match status" value="1"/>
</dbReference>
<dbReference type="GO" id="GO:0015421">
    <property type="term" value="F:ABC-type oligopeptide transporter activity"/>
    <property type="evidence" value="ECO:0007669"/>
    <property type="project" value="TreeGrafter"/>
</dbReference>
<evidence type="ECO:0000313" key="10">
    <source>
        <dbReference type="EMBL" id="SCM58613.1"/>
    </source>
</evidence>
<dbReference type="InterPro" id="IPR003593">
    <property type="entry name" value="AAA+_ATPase"/>
</dbReference>
<feature type="transmembrane region" description="Helical" evidence="7">
    <location>
        <begin position="240"/>
        <end position="263"/>
    </location>
</feature>
<keyword evidence="5 7" id="KW-1133">Transmembrane helix</keyword>
<dbReference type="CDD" id="cd03228">
    <property type="entry name" value="ABCC_MRP_Like"/>
    <property type="match status" value="1"/>
</dbReference>
<dbReference type="RefSeq" id="WP_071137138.1">
    <property type="nucleotide sequence ID" value="NZ_DUQN01000005.1"/>
</dbReference>
<dbReference type="Pfam" id="PF00005">
    <property type="entry name" value="ABC_tran"/>
    <property type="match status" value="1"/>
</dbReference>
<feature type="transmembrane region" description="Helical" evidence="7">
    <location>
        <begin position="157"/>
        <end position="178"/>
    </location>
</feature>
<dbReference type="SUPFAM" id="SSF52540">
    <property type="entry name" value="P-loop containing nucleoside triphosphate hydrolases"/>
    <property type="match status" value="1"/>
</dbReference>
<dbReference type="Gene3D" id="1.20.1560.10">
    <property type="entry name" value="ABC transporter type 1, transmembrane domain"/>
    <property type="match status" value="1"/>
</dbReference>
<dbReference type="PROSITE" id="PS50893">
    <property type="entry name" value="ABC_TRANSPORTER_2"/>
    <property type="match status" value="1"/>
</dbReference>
<reference evidence="10 11" key="1">
    <citation type="submission" date="2016-08" db="EMBL/GenBank/DDBJ databases">
        <authorList>
            <person name="Seilhamer J.J."/>
        </authorList>
    </citation>
    <scope>NUCLEOTIDE SEQUENCE [LARGE SCALE GENOMIC DNA]</scope>
    <source>
        <strain evidence="10">ING2-E5A</strain>
    </source>
</reference>
<dbReference type="InterPro" id="IPR003439">
    <property type="entry name" value="ABC_transporter-like_ATP-bd"/>
</dbReference>
<organism evidence="10 11">
    <name type="scientific">Petrimonas mucosa</name>
    <dbReference type="NCBI Taxonomy" id="1642646"/>
    <lineage>
        <taxon>Bacteria</taxon>
        <taxon>Pseudomonadati</taxon>
        <taxon>Bacteroidota</taxon>
        <taxon>Bacteroidia</taxon>
        <taxon>Bacteroidales</taxon>
        <taxon>Dysgonomonadaceae</taxon>
        <taxon>Petrimonas</taxon>
    </lineage>
</organism>
<dbReference type="KEGG" id="pmuc:ING2E5A_1885"/>
<dbReference type="CDD" id="cd07346">
    <property type="entry name" value="ABC_6TM_exporters"/>
    <property type="match status" value="1"/>
</dbReference>
<dbReference type="GO" id="GO:0005524">
    <property type="term" value="F:ATP binding"/>
    <property type="evidence" value="ECO:0007669"/>
    <property type="project" value="UniProtKB-KW"/>
</dbReference>
<keyword evidence="2 7" id="KW-0812">Transmembrane</keyword>
<dbReference type="InterPro" id="IPR039421">
    <property type="entry name" value="Type_1_exporter"/>
</dbReference>
<dbReference type="InterPro" id="IPR011527">
    <property type="entry name" value="ABC1_TM_dom"/>
</dbReference>
<feature type="transmembrane region" description="Helical" evidence="7">
    <location>
        <begin position="131"/>
        <end position="151"/>
    </location>
</feature>
<sequence>MMHFLNFLKEISQGHRRSLVMITVIGTLSVVVSLSFVWALKAIIDVASGDATGSLLHYSLLLVLLTLLRVFLNVTDVRYVNMTEVKVGNSIRQKVFANLLYTRWTEMSSLHSGDVLTRIIKDTDDIIKTMITVLPMLVTSTLQLLGAFVMLLVMDPLLALILGIAMPLLLLFSKPYYVKMRDYSRQIKESESFISSMMEENLLNHLVVRTYERQESELERLGGLQRELQQKVEKKTTVTAWARFVSGMAFSGGYITAFIWGAWGIAAKTVTFGTVTAYLQLVNQIQRPLFDLMRLIPTLISAQAASERLTFLNSLENEKVGKKEYLDGAVSLHLSDITYAYDGETGPVISGFSLDAGPGEMVAVMGETGTGKTTLIRLILALVEPQKGSITIRNREKSLPVSPATRSNFVYVPQGNTLFSGTIRSNLLIGDPDAGEEKLLEALRVASAEFVLELPEGLDTVLGVGGTGVSEGQAQRIAIARSLLRPGAILLLDEATSALDAETEKRFLFNLKEQMGHRTVLFITHHAEVARYCDRIYKI</sequence>